<proteinExistence type="predicted"/>
<comment type="caution">
    <text evidence="2">The sequence shown here is derived from an EMBL/GenBank/DDBJ whole genome shotgun (WGS) entry which is preliminary data.</text>
</comment>
<accession>A0AAV0LY17</accession>
<protein>
    <submittedName>
        <fullName evidence="2">Uncharacterized protein</fullName>
    </submittedName>
</protein>
<sequence length="570" mass="62052">MSPAVATPSIIPIVEHQEQARQLVGDDVEEGLVVSTTDPNPEAPALHNAAVEDPAAVELAPGGVAASMEKTPLSIDKAVVPTAAIGVTISSAKDNHKVDSLIPLLPPTIVNFKERVHEYGWKFRKKAGTGEAATELENGDPHSTLAPASASIEADVGWVRRIPSPGGQIVPTMPRFGVTHSRRVVSLMDSDGSEKKNEPPVLRIAGGTRRFAAASVATVSGGGATTDLELAEDSLPEPCLEKPDPFTETPPARGMTMAGRKTRRRMASYPLAAPADKEEKSVTSWAVRRRSRSPAAGKSKKDEREEGGAASPVAIHGPPTLGSITHQLDSMGRARQQAIQMDLAVLGRNGQPSWIEPDPEYNQWYWTEWAEANYKMGGERAWSSAKSEAIKREQWAKFTRLGLKRGCLADTLLYKVGFREKRDEFMGLASELTRKCEPGAIKGLTMGTDGQRKTNSSLEPRPLGGIRFACAVDTEFEVLDGLIPMGGFLCKEAFLDFLSLGRKMTMKEDIRWWGSLELDSWCRFPMIGSFLGPGGRSTTPSCCFETAFHSLRSRKMMEMVMKRNVKSRGR</sequence>
<dbReference type="AlphaFoldDB" id="A0AAV0LY17"/>
<organism evidence="2 3">
    <name type="scientific">Linum tenue</name>
    <dbReference type="NCBI Taxonomy" id="586396"/>
    <lineage>
        <taxon>Eukaryota</taxon>
        <taxon>Viridiplantae</taxon>
        <taxon>Streptophyta</taxon>
        <taxon>Embryophyta</taxon>
        <taxon>Tracheophyta</taxon>
        <taxon>Spermatophyta</taxon>
        <taxon>Magnoliopsida</taxon>
        <taxon>eudicotyledons</taxon>
        <taxon>Gunneridae</taxon>
        <taxon>Pentapetalae</taxon>
        <taxon>rosids</taxon>
        <taxon>fabids</taxon>
        <taxon>Malpighiales</taxon>
        <taxon>Linaceae</taxon>
        <taxon>Linum</taxon>
    </lineage>
</organism>
<gene>
    <name evidence="2" type="ORF">LITE_LOCUS26009</name>
</gene>
<keyword evidence="3" id="KW-1185">Reference proteome</keyword>
<name>A0AAV0LY17_9ROSI</name>
<evidence type="ECO:0000256" key="1">
    <source>
        <dbReference type="SAM" id="MobiDB-lite"/>
    </source>
</evidence>
<reference evidence="2" key="1">
    <citation type="submission" date="2022-08" db="EMBL/GenBank/DDBJ databases">
        <authorList>
            <person name="Gutierrez-Valencia J."/>
        </authorList>
    </citation>
    <scope>NUCLEOTIDE SEQUENCE</scope>
</reference>
<dbReference type="EMBL" id="CAMGYJ010000006">
    <property type="protein sequence ID" value="CAI0439055.1"/>
    <property type="molecule type" value="Genomic_DNA"/>
</dbReference>
<evidence type="ECO:0000313" key="2">
    <source>
        <dbReference type="EMBL" id="CAI0439055.1"/>
    </source>
</evidence>
<evidence type="ECO:0000313" key="3">
    <source>
        <dbReference type="Proteomes" id="UP001154282"/>
    </source>
</evidence>
<dbReference type="Proteomes" id="UP001154282">
    <property type="component" value="Unassembled WGS sequence"/>
</dbReference>
<feature type="region of interest" description="Disordered" evidence="1">
    <location>
        <begin position="235"/>
        <end position="333"/>
    </location>
</feature>